<dbReference type="PROSITE" id="PS50206">
    <property type="entry name" value="RHODANESE_3"/>
    <property type="match status" value="1"/>
</dbReference>
<dbReference type="CDD" id="cd01530">
    <property type="entry name" value="Cdc25"/>
    <property type="match status" value="1"/>
</dbReference>
<accession>A0A8X6JFU4</accession>
<dbReference type="GO" id="GO:0010256">
    <property type="term" value="P:endomembrane system organization"/>
    <property type="evidence" value="ECO:0007669"/>
    <property type="project" value="UniProtKB-ARBA"/>
</dbReference>
<evidence type="ECO:0000256" key="3">
    <source>
        <dbReference type="ARBA" id="ARBA00022801"/>
    </source>
</evidence>
<keyword evidence="4 7" id="KW-0904">Protein phosphatase</keyword>
<dbReference type="PRINTS" id="PR00716">
    <property type="entry name" value="MPIPHPHTASE"/>
</dbReference>
<evidence type="ECO:0000256" key="1">
    <source>
        <dbReference type="ARBA" id="ARBA00011065"/>
    </source>
</evidence>
<organism evidence="9 10">
    <name type="scientific">Trichonephila clavata</name>
    <name type="common">Joro spider</name>
    <name type="synonym">Nephila clavata</name>
    <dbReference type="NCBI Taxonomy" id="2740835"/>
    <lineage>
        <taxon>Eukaryota</taxon>
        <taxon>Metazoa</taxon>
        <taxon>Ecdysozoa</taxon>
        <taxon>Arthropoda</taxon>
        <taxon>Chelicerata</taxon>
        <taxon>Arachnida</taxon>
        <taxon>Araneae</taxon>
        <taxon>Araneomorphae</taxon>
        <taxon>Entelegynae</taxon>
        <taxon>Araneoidea</taxon>
        <taxon>Nephilidae</taxon>
        <taxon>Trichonephila</taxon>
    </lineage>
</organism>
<dbReference type="GO" id="GO:0032502">
    <property type="term" value="P:developmental process"/>
    <property type="evidence" value="ECO:0007669"/>
    <property type="project" value="UniProtKB-ARBA"/>
</dbReference>
<dbReference type="GO" id="GO:0005634">
    <property type="term" value="C:nucleus"/>
    <property type="evidence" value="ECO:0007669"/>
    <property type="project" value="TreeGrafter"/>
</dbReference>
<reference evidence="9" key="1">
    <citation type="submission" date="2020-07" db="EMBL/GenBank/DDBJ databases">
        <title>Multicomponent nature underlies the extraordinary mechanical properties of spider dragline silk.</title>
        <authorList>
            <person name="Kono N."/>
            <person name="Nakamura H."/>
            <person name="Mori M."/>
            <person name="Yoshida Y."/>
            <person name="Ohtoshi R."/>
            <person name="Malay A.D."/>
            <person name="Moran D.A.P."/>
            <person name="Tomita M."/>
            <person name="Numata K."/>
            <person name="Arakawa K."/>
        </authorList>
    </citation>
    <scope>NUCLEOTIDE SEQUENCE</scope>
</reference>
<dbReference type="EMBL" id="BMAO01018449">
    <property type="protein sequence ID" value="GFR23573.1"/>
    <property type="molecule type" value="Genomic_DNA"/>
</dbReference>
<dbReference type="Proteomes" id="UP000887116">
    <property type="component" value="Unassembled WGS sequence"/>
</dbReference>
<dbReference type="GO" id="GO:0010971">
    <property type="term" value="P:positive regulation of G2/M transition of mitotic cell cycle"/>
    <property type="evidence" value="ECO:0007669"/>
    <property type="project" value="TreeGrafter"/>
</dbReference>
<dbReference type="GO" id="GO:0110032">
    <property type="term" value="P:positive regulation of G2/MI transition of meiotic cell cycle"/>
    <property type="evidence" value="ECO:0007669"/>
    <property type="project" value="TreeGrafter"/>
</dbReference>
<comment type="catalytic activity">
    <reaction evidence="6 7">
        <text>O-phospho-L-tyrosyl-[protein] + H2O = L-tyrosyl-[protein] + phosphate</text>
        <dbReference type="Rhea" id="RHEA:10684"/>
        <dbReference type="Rhea" id="RHEA-COMP:10136"/>
        <dbReference type="Rhea" id="RHEA-COMP:20101"/>
        <dbReference type="ChEBI" id="CHEBI:15377"/>
        <dbReference type="ChEBI" id="CHEBI:43474"/>
        <dbReference type="ChEBI" id="CHEBI:46858"/>
        <dbReference type="ChEBI" id="CHEBI:61978"/>
        <dbReference type="EC" id="3.1.3.48"/>
    </reaction>
</comment>
<keyword evidence="3 7" id="KW-0378">Hydrolase</keyword>
<proteinExistence type="inferred from homology"/>
<dbReference type="GO" id="GO:0009794">
    <property type="term" value="P:regulation of mitotic cell cycle, embryonic"/>
    <property type="evidence" value="ECO:0007669"/>
    <property type="project" value="UniProtKB-ARBA"/>
</dbReference>
<dbReference type="InterPro" id="IPR000751">
    <property type="entry name" value="MPI_Phosphatase"/>
</dbReference>
<evidence type="ECO:0000313" key="9">
    <source>
        <dbReference type="EMBL" id="GFR23573.1"/>
    </source>
</evidence>
<dbReference type="GO" id="GO:0000086">
    <property type="term" value="P:G2/M transition of mitotic cell cycle"/>
    <property type="evidence" value="ECO:0007669"/>
    <property type="project" value="TreeGrafter"/>
</dbReference>
<name>A0A8X6JFU4_TRICU</name>
<dbReference type="Gene3D" id="3.40.250.10">
    <property type="entry name" value="Rhodanese-like domain"/>
    <property type="match status" value="1"/>
</dbReference>
<comment type="similarity">
    <text evidence="1 7">Belongs to the MPI phosphatase family.</text>
</comment>
<dbReference type="GO" id="GO:0051301">
    <property type="term" value="P:cell division"/>
    <property type="evidence" value="ECO:0007669"/>
    <property type="project" value="UniProtKB-UniRule"/>
</dbReference>
<comment type="caution">
    <text evidence="9">The sequence shown here is derived from an EMBL/GenBank/DDBJ whole genome shotgun (WGS) entry which is preliminary data.</text>
</comment>
<sequence length="552" mass="62352">MESTSDQNRTPKVGKIPVSLNVTISPVSNLALNLSSLSTSVAGSPNRRISWSNPFPGGEKIGIDLDDLTPSMTESPTFIDILSHKKASKRKNAVSVQNTLLSHNVEAVSHIDKENRDPQIKNVSESLIIKSSQDSGYSSSSTSYSWREKLNFCSFDLDEEGDDSIFNLNNIEDSPEPSSLPSNMTNLLSKPLNVNKPVRSTPGIKNAKSIRRCLSIEMDSVIDQSLFECGKILEKSFCSGAALAKSSKSAKLMRRSMSMEIDSAMDQSVYECENQSKSGFCSVTTSIGSHNNDLTLNSKCAFKRLDPPNDFDSKEHKRRKSSPCVELPPNFPSSERKFKRSYSETAATVMHAILKSDLQPELIGDNSRSYALPLVKGKHDDLKSISPDTLAHLMQGEYKEKVQTYTIVDCRYPYEFEGGHIQGAKNIYTKEDILDNFFTYQRVSTKNTIVIFHCEFSSERAPKLCRFLRKKDREFNQGNYPRLQYPEMYILEGGYKAFFQEYKELCEPQTYKPMTHKDHEFDFRHFRAKSKSWGADSKNRVLLRLNSKITNI</sequence>
<dbReference type="SUPFAM" id="SSF52821">
    <property type="entry name" value="Rhodanese/Cell cycle control phosphatase"/>
    <property type="match status" value="1"/>
</dbReference>
<evidence type="ECO:0000256" key="2">
    <source>
        <dbReference type="ARBA" id="ARBA00022618"/>
    </source>
</evidence>
<dbReference type="InterPro" id="IPR036873">
    <property type="entry name" value="Rhodanese-like_dom_sf"/>
</dbReference>
<dbReference type="PANTHER" id="PTHR10828:SF17">
    <property type="entry name" value="PROTEIN-TYROSINE-PHOSPHATASE"/>
    <property type="match status" value="1"/>
</dbReference>
<evidence type="ECO:0000256" key="7">
    <source>
        <dbReference type="RuleBase" id="RU368028"/>
    </source>
</evidence>
<keyword evidence="7" id="KW-0498">Mitosis</keyword>
<dbReference type="GO" id="GO:0005737">
    <property type="term" value="C:cytoplasm"/>
    <property type="evidence" value="ECO:0007669"/>
    <property type="project" value="TreeGrafter"/>
</dbReference>
<keyword evidence="2 7" id="KW-0132">Cell division</keyword>
<evidence type="ECO:0000256" key="5">
    <source>
        <dbReference type="ARBA" id="ARBA00023306"/>
    </source>
</evidence>
<gene>
    <name evidence="9" type="primary">stg</name>
    <name evidence="9" type="ORF">TNCT_305221</name>
</gene>
<dbReference type="PANTHER" id="PTHR10828">
    <property type="entry name" value="M-PHASE INDUCER PHOSPHATASE DUAL SPECIFICITY PHOSPHATASE CDC25"/>
    <property type="match status" value="1"/>
</dbReference>
<dbReference type="AlphaFoldDB" id="A0A8X6JFU4"/>
<evidence type="ECO:0000259" key="8">
    <source>
        <dbReference type="PROSITE" id="PS50206"/>
    </source>
</evidence>
<dbReference type="InterPro" id="IPR001763">
    <property type="entry name" value="Rhodanese-like_dom"/>
</dbReference>
<dbReference type="EC" id="3.1.3.48" evidence="7"/>
<keyword evidence="5 7" id="KW-0131">Cell cycle</keyword>
<dbReference type="GO" id="GO:0004725">
    <property type="term" value="F:protein tyrosine phosphatase activity"/>
    <property type="evidence" value="ECO:0007669"/>
    <property type="project" value="UniProtKB-UniRule"/>
</dbReference>
<keyword evidence="10" id="KW-1185">Reference proteome</keyword>
<comment type="function">
    <text evidence="7">Tyrosine protein phosphatase which functions as a dosage-dependent inducer of mitotic progression.</text>
</comment>
<evidence type="ECO:0000313" key="10">
    <source>
        <dbReference type="Proteomes" id="UP000887116"/>
    </source>
</evidence>
<evidence type="ECO:0000256" key="6">
    <source>
        <dbReference type="ARBA" id="ARBA00051722"/>
    </source>
</evidence>
<protein>
    <recommendedName>
        <fullName evidence="7">M-phase inducer phosphatase</fullName>
        <ecNumber evidence="7">3.1.3.48</ecNumber>
    </recommendedName>
</protein>
<dbReference type="FunFam" id="3.40.250.10:FF:000036">
    <property type="entry name" value="M-phase inducer phosphatase"/>
    <property type="match status" value="1"/>
</dbReference>
<feature type="domain" description="Rhodanese" evidence="8">
    <location>
        <begin position="401"/>
        <end position="507"/>
    </location>
</feature>
<dbReference type="Pfam" id="PF00581">
    <property type="entry name" value="Rhodanese"/>
    <property type="match status" value="1"/>
</dbReference>
<evidence type="ECO:0000256" key="4">
    <source>
        <dbReference type="ARBA" id="ARBA00022912"/>
    </source>
</evidence>
<dbReference type="SMART" id="SM00450">
    <property type="entry name" value="RHOD"/>
    <property type="match status" value="1"/>
</dbReference>
<dbReference type="OrthoDB" id="26523at2759"/>